<organism evidence="2 3">
    <name type="scientific">Trichoderma gamsii</name>
    <dbReference type="NCBI Taxonomy" id="398673"/>
    <lineage>
        <taxon>Eukaryota</taxon>
        <taxon>Fungi</taxon>
        <taxon>Dikarya</taxon>
        <taxon>Ascomycota</taxon>
        <taxon>Pezizomycotina</taxon>
        <taxon>Sordariomycetes</taxon>
        <taxon>Hypocreomycetidae</taxon>
        <taxon>Hypocreales</taxon>
        <taxon>Hypocreaceae</taxon>
        <taxon>Trichoderma</taxon>
    </lineage>
</organism>
<name>A0A2P4ZHT7_9HYPO</name>
<dbReference type="GeneID" id="29983829"/>
<protein>
    <submittedName>
        <fullName evidence="2">Uncharacterized protein</fullName>
    </submittedName>
</protein>
<evidence type="ECO:0000313" key="3">
    <source>
        <dbReference type="Proteomes" id="UP000054821"/>
    </source>
</evidence>
<evidence type="ECO:0000313" key="2">
    <source>
        <dbReference type="EMBL" id="PON23859.1"/>
    </source>
</evidence>
<dbReference type="RefSeq" id="XP_018663119.1">
    <property type="nucleotide sequence ID" value="XM_018803746.1"/>
</dbReference>
<feature type="compositionally biased region" description="Polar residues" evidence="1">
    <location>
        <begin position="97"/>
        <end position="106"/>
    </location>
</feature>
<feature type="compositionally biased region" description="Polar residues" evidence="1">
    <location>
        <begin position="112"/>
        <end position="121"/>
    </location>
</feature>
<sequence length="349" mass="39154">MPRQALTPLETIPEEEDEFDLSMTIVLESPCCSGYQATPPPTIQVTSHASVLAPQPRYGNTIGNTHLAFPHHYSSLPSRYQYTPPYLQEAYLQVPSPASSTSSLHTAPTYPSPTALNDNNPHQAQTLLDFVKERTQTRLEETGLSDDFFTKWAIVETNMFGGVIPPESKYTVPPYALPSYSGQVRLRFIARALGFSMSGTPSDLEKFLSRNLFIIMCLCFNIVPNPDLIFNDDSDNSRCGININRPGGKQFNKTLLRAMQQLEWTHPDVIEAVRLSTTDEAGALAFLCKKKVSHILPDVSQTMKDMVWKEPALEDLGSRKLHEMAVQQMRESRPYSLLRHAVRPEEVVV</sequence>
<feature type="region of interest" description="Disordered" evidence="1">
    <location>
        <begin position="97"/>
        <end position="121"/>
    </location>
</feature>
<comment type="caution">
    <text evidence="2">The sequence shown here is derived from an EMBL/GenBank/DDBJ whole genome shotgun (WGS) entry which is preliminary data.</text>
</comment>
<dbReference type="EMBL" id="JPDN02000026">
    <property type="protein sequence ID" value="PON23859.1"/>
    <property type="molecule type" value="Genomic_DNA"/>
</dbReference>
<keyword evidence="3" id="KW-1185">Reference proteome</keyword>
<dbReference type="STRING" id="398673.A0A2P4ZHT7"/>
<dbReference type="AlphaFoldDB" id="A0A2P4ZHT7"/>
<accession>A0A2P4ZHT7</accession>
<gene>
    <name evidence="2" type="ORF">TGAM01_v207187</name>
</gene>
<dbReference type="Proteomes" id="UP000054821">
    <property type="component" value="Unassembled WGS sequence"/>
</dbReference>
<reference evidence="2 3" key="1">
    <citation type="journal article" date="2016" name="Genome Announc.">
        <title>Draft Whole-Genome Sequence of Trichoderma gamsii T6085, a Promising Biocontrol Agent of Fusarium Head Blight on Wheat.</title>
        <authorList>
            <person name="Baroncelli R."/>
            <person name="Zapparata A."/>
            <person name="Piaggeschi G."/>
            <person name="Sarrocco S."/>
            <person name="Vannacci G."/>
        </authorList>
    </citation>
    <scope>NUCLEOTIDE SEQUENCE [LARGE SCALE GENOMIC DNA]</scope>
    <source>
        <strain evidence="2 3">T6085</strain>
    </source>
</reference>
<proteinExistence type="predicted"/>
<evidence type="ECO:0000256" key="1">
    <source>
        <dbReference type="SAM" id="MobiDB-lite"/>
    </source>
</evidence>